<dbReference type="EMBL" id="BPLQ01014611">
    <property type="protein sequence ID" value="GIY81394.1"/>
    <property type="molecule type" value="Genomic_DNA"/>
</dbReference>
<reference evidence="1 2" key="1">
    <citation type="submission" date="2021-06" db="EMBL/GenBank/DDBJ databases">
        <title>Caerostris darwini draft genome.</title>
        <authorList>
            <person name="Kono N."/>
            <person name="Arakawa K."/>
        </authorList>
    </citation>
    <scope>NUCLEOTIDE SEQUENCE [LARGE SCALE GENOMIC DNA]</scope>
</reference>
<evidence type="ECO:0000313" key="1">
    <source>
        <dbReference type="EMBL" id="GIY81394.1"/>
    </source>
</evidence>
<dbReference type="Proteomes" id="UP001054837">
    <property type="component" value="Unassembled WGS sequence"/>
</dbReference>
<comment type="caution">
    <text evidence="1">The sequence shown here is derived from an EMBL/GenBank/DDBJ whole genome shotgun (WGS) entry which is preliminary data.</text>
</comment>
<gene>
    <name evidence="1" type="ORF">CDAR_93001</name>
</gene>
<evidence type="ECO:0000313" key="2">
    <source>
        <dbReference type="Proteomes" id="UP001054837"/>
    </source>
</evidence>
<protein>
    <submittedName>
        <fullName evidence="1">Uncharacterized protein</fullName>
    </submittedName>
</protein>
<name>A0AAV4WHW1_9ARAC</name>
<organism evidence="1 2">
    <name type="scientific">Caerostris darwini</name>
    <dbReference type="NCBI Taxonomy" id="1538125"/>
    <lineage>
        <taxon>Eukaryota</taxon>
        <taxon>Metazoa</taxon>
        <taxon>Ecdysozoa</taxon>
        <taxon>Arthropoda</taxon>
        <taxon>Chelicerata</taxon>
        <taxon>Arachnida</taxon>
        <taxon>Araneae</taxon>
        <taxon>Araneomorphae</taxon>
        <taxon>Entelegynae</taxon>
        <taxon>Araneoidea</taxon>
        <taxon>Araneidae</taxon>
        <taxon>Caerostris</taxon>
    </lineage>
</organism>
<keyword evidence="2" id="KW-1185">Reference proteome</keyword>
<dbReference type="AlphaFoldDB" id="A0AAV4WHW1"/>
<proteinExistence type="predicted"/>
<sequence length="89" mass="10226">MVLFQKNRTPRRLSKFADTTSFPPSDRQCQEASTTQHLQSNFGDLACHPICQVHRSSPRVRKDILRNTWSQQVDACSAQQVDDALSFYK</sequence>
<accession>A0AAV4WHW1</accession>